<evidence type="ECO:0000256" key="2">
    <source>
        <dbReference type="ARBA" id="ARBA00009780"/>
    </source>
</evidence>
<evidence type="ECO:0008006" key="12">
    <source>
        <dbReference type="Google" id="ProtNLM"/>
    </source>
</evidence>
<feature type="binding site" evidence="7">
    <location>
        <position position="19"/>
    </location>
    <ligand>
        <name>Ca(2+)</name>
        <dbReference type="ChEBI" id="CHEBI:29108"/>
    </ligand>
</feature>
<dbReference type="GO" id="GO:0006672">
    <property type="term" value="P:ceramide metabolic process"/>
    <property type="evidence" value="ECO:0007669"/>
    <property type="project" value="InterPro"/>
</dbReference>
<proteinExistence type="inferred from homology"/>
<keyword evidence="7" id="KW-0479">Metal-binding</keyword>
<feature type="binding site" evidence="7">
    <location>
        <position position="22"/>
    </location>
    <ligand>
        <name>Ca(2+)</name>
        <dbReference type="ChEBI" id="CHEBI:29108"/>
    </ligand>
</feature>
<reference evidence="10" key="1">
    <citation type="submission" date="2021-01" db="EMBL/GenBank/DDBJ databases">
        <title>Metabolic potential, ecology and presence of endohyphal bacteria is reflected in genomic diversity of Mucoromycotina.</title>
        <authorList>
            <person name="Muszewska A."/>
            <person name="Okrasinska A."/>
            <person name="Steczkiewicz K."/>
            <person name="Drgas O."/>
            <person name="Orlowska M."/>
            <person name="Perlinska-Lenart U."/>
            <person name="Aleksandrzak-Piekarczyk T."/>
            <person name="Szatraj K."/>
            <person name="Zielenkiewicz U."/>
            <person name="Pilsyk S."/>
            <person name="Malc E."/>
            <person name="Mieczkowski P."/>
            <person name="Kruszewska J.S."/>
            <person name="Biernat P."/>
            <person name="Pawlowska J."/>
        </authorList>
    </citation>
    <scope>NUCLEOTIDE SEQUENCE</scope>
    <source>
        <strain evidence="10">WA0000018081</strain>
    </source>
</reference>
<accession>A0A8H7VW48</accession>
<evidence type="ECO:0000256" key="4">
    <source>
        <dbReference type="ARBA" id="ARBA00022801"/>
    </source>
</evidence>
<keyword evidence="3 9" id="KW-0812">Transmembrane</keyword>
<evidence type="ECO:0000256" key="8">
    <source>
        <dbReference type="PIRSR" id="PIRSR608901-2"/>
    </source>
</evidence>
<keyword evidence="11" id="KW-1185">Reference proteome</keyword>
<feature type="binding site" evidence="8">
    <location>
        <position position="192"/>
    </location>
    <ligand>
        <name>Zn(2+)</name>
        <dbReference type="ChEBI" id="CHEBI:29105"/>
        <note>catalytic</note>
    </ligand>
</feature>
<evidence type="ECO:0000313" key="11">
    <source>
        <dbReference type="Proteomes" id="UP000613177"/>
    </source>
</evidence>
<evidence type="ECO:0000313" key="10">
    <source>
        <dbReference type="EMBL" id="KAG2235415.1"/>
    </source>
</evidence>
<keyword evidence="7" id="KW-0106">Calcium</keyword>
<comment type="similarity">
    <text evidence="2">Belongs to the alkaline ceramidase family.</text>
</comment>
<dbReference type="PANTHER" id="PTHR46187">
    <property type="entry name" value="ALKALINE CERAMIDASE 3"/>
    <property type="match status" value="1"/>
</dbReference>
<dbReference type="Pfam" id="PF05875">
    <property type="entry name" value="Ceramidase"/>
    <property type="match status" value="2"/>
</dbReference>
<evidence type="ECO:0000256" key="9">
    <source>
        <dbReference type="SAM" id="Phobius"/>
    </source>
</evidence>
<keyword evidence="6 9" id="KW-0472">Membrane</keyword>
<comment type="subcellular location">
    <subcellularLocation>
        <location evidence="1">Membrane</location>
        <topology evidence="1">Multi-pass membrane protein</topology>
    </subcellularLocation>
</comment>
<comment type="cofactor">
    <cofactor evidence="8">
        <name>Zn(2+)</name>
        <dbReference type="ChEBI" id="CHEBI:29105"/>
    </cofactor>
</comment>
<feature type="transmembrane region" description="Helical" evidence="9">
    <location>
        <begin position="84"/>
        <end position="102"/>
    </location>
</feature>
<feature type="transmembrane region" description="Helical" evidence="9">
    <location>
        <begin position="144"/>
        <end position="162"/>
    </location>
</feature>
<protein>
    <recommendedName>
        <fullName evidence="12">Alkaline ceramidase</fullName>
    </recommendedName>
</protein>
<dbReference type="Proteomes" id="UP000613177">
    <property type="component" value="Unassembled WGS sequence"/>
</dbReference>
<dbReference type="InterPro" id="IPR008901">
    <property type="entry name" value="ACER"/>
</dbReference>
<keyword evidence="4" id="KW-0378">Hydrolase</keyword>
<evidence type="ECO:0000256" key="3">
    <source>
        <dbReference type="ARBA" id="ARBA00022692"/>
    </source>
</evidence>
<comment type="caution">
    <text evidence="10">The sequence shown here is derived from an EMBL/GenBank/DDBJ whole genome shotgun (WGS) entry which is preliminary data.</text>
</comment>
<evidence type="ECO:0000256" key="6">
    <source>
        <dbReference type="ARBA" id="ARBA00023136"/>
    </source>
</evidence>
<dbReference type="GO" id="GO:0046872">
    <property type="term" value="F:metal ion binding"/>
    <property type="evidence" value="ECO:0007669"/>
    <property type="project" value="UniProtKB-KW"/>
</dbReference>
<keyword evidence="5 9" id="KW-1133">Transmembrane helix</keyword>
<evidence type="ECO:0000256" key="7">
    <source>
        <dbReference type="PIRSR" id="PIRSR608901-1"/>
    </source>
</evidence>
<name>A0A8H7VW48_9FUNG</name>
<feature type="transmembrane region" description="Helical" evidence="9">
    <location>
        <begin position="114"/>
        <end position="132"/>
    </location>
</feature>
<dbReference type="GO" id="GO:0016811">
    <property type="term" value="F:hydrolase activity, acting on carbon-nitrogen (but not peptide) bonds, in linear amides"/>
    <property type="evidence" value="ECO:0007669"/>
    <property type="project" value="InterPro"/>
</dbReference>
<feature type="binding site" evidence="7">
    <location>
        <position position="24"/>
    </location>
    <ligand>
        <name>Ca(2+)</name>
        <dbReference type="ChEBI" id="CHEBI:29108"/>
    </ligand>
</feature>
<feature type="binding site" evidence="7">
    <location>
        <position position="20"/>
    </location>
    <ligand>
        <name>Ca(2+)</name>
        <dbReference type="ChEBI" id="CHEBI:29108"/>
    </ligand>
</feature>
<dbReference type="AlphaFoldDB" id="A0A8H7VW48"/>
<dbReference type="GO" id="GO:0005789">
    <property type="term" value="C:endoplasmic reticulum membrane"/>
    <property type="evidence" value="ECO:0007669"/>
    <property type="project" value="TreeGrafter"/>
</dbReference>
<organism evidence="10 11">
    <name type="scientific">Thamnidium elegans</name>
    <dbReference type="NCBI Taxonomy" id="101142"/>
    <lineage>
        <taxon>Eukaryota</taxon>
        <taxon>Fungi</taxon>
        <taxon>Fungi incertae sedis</taxon>
        <taxon>Mucoromycota</taxon>
        <taxon>Mucoromycotina</taxon>
        <taxon>Mucoromycetes</taxon>
        <taxon>Mucorales</taxon>
        <taxon>Mucorineae</taxon>
        <taxon>Mucoraceae</taxon>
        <taxon>Thamnidium</taxon>
    </lineage>
</organism>
<dbReference type="PANTHER" id="PTHR46187:SF3">
    <property type="entry name" value="ALKALINE CERAMIDASE 3"/>
    <property type="match status" value="1"/>
</dbReference>
<feature type="binding site" evidence="7">
    <location>
        <position position="33"/>
    </location>
    <ligand>
        <name>Ca(2+)</name>
        <dbReference type="ChEBI" id="CHEBI:29108"/>
    </ligand>
</feature>
<evidence type="ECO:0000256" key="5">
    <source>
        <dbReference type="ARBA" id="ARBA00022989"/>
    </source>
</evidence>
<feature type="transmembrane region" description="Helical" evidence="9">
    <location>
        <begin position="34"/>
        <end position="53"/>
    </location>
</feature>
<dbReference type="EMBL" id="JAEPRE010000033">
    <property type="protein sequence ID" value="KAG2235415.1"/>
    <property type="molecule type" value="Genomic_DNA"/>
</dbReference>
<feature type="transmembrane region" description="Helical" evidence="9">
    <location>
        <begin position="189"/>
        <end position="209"/>
    </location>
</feature>
<evidence type="ECO:0000256" key="1">
    <source>
        <dbReference type="ARBA" id="ARBA00004141"/>
    </source>
</evidence>
<gene>
    <name evidence="10" type="ORF">INT48_005765</name>
</gene>
<sequence>MYIVDPSDYYWGPVTSTIDWCEENYIVSPYIAEFFNTITNLGFVFFSLFGIYNVFRNNAMLYVACIMIWQTFIVDPISTIGIKLPIALAICSGTISYVYIIINDPVFHQVSYALLVFCIVFRAILLVGRVPNEYNTYEKPRLQLLLWLAALGFILSFAIWNIDNIYCVSLKSWRSTVSTLTGSVSELHGWWHIGTALGVYYFIVFCEWIQPVLVDSHNQYRLYWFGPLCYLRPLTKLKSL</sequence>
<feature type="binding site" evidence="8">
    <location>
        <position position="188"/>
    </location>
    <ligand>
        <name>Zn(2+)</name>
        <dbReference type="ChEBI" id="CHEBI:29105"/>
        <note>catalytic</note>
    </ligand>
</feature>
<keyword evidence="8" id="KW-0862">Zinc</keyword>